<dbReference type="Gene3D" id="1.20.120.450">
    <property type="entry name" value="dinb family like domain"/>
    <property type="match status" value="1"/>
</dbReference>
<dbReference type="EMBL" id="JAIBOA010000009">
    <property type="protein sequence ID" value="MBW8483958.1"/>
    <property type="molecule type" value="Genomic_DNA"/>
</dbReference>
<dbReference type="SUPFAM" id="SSF109854">
    <property type="entry name" value="DinB/YfiT-like putative metalloenzymes"/>
    <property type="match status" value="1"/>
</dbReference>
<proteinExistence type="predicted"/>
<keyword evidence="3" id="KW-1185">Reference proteome</keyword>
<evidence type="ECO:0000313" key="2">
    <source>
        <dbReference type="EMBL" id="MBW8483958.1"/>
    </source>
</evidence>
<dbReference type="InterPro" id="IPR017520">
    <property type="entry name" value="CHP03086"/>
</dbReference>
<sequence length="189" mass="19638">MILSQAHQALRDVSRAVAPADLAKPTPCADWTVVQVLQHAAGDQQAYAAFLGEGAMPSEDPFAPSGSPATAPADFVEEAVAAAERAWSKVDPEAAEVPVPMPPNTMSAKVGAGACALDAAVHAWDVAAAVGLPSPITPEMARELLPIARQVVIQPLRDYGAFGPVLDGAGDDVAELLRFLGRDPEWKAL</sequence>
<feature type="domain" description="Mycothiol-dependent maleylpyruvate isomerase metal-binding" evidence="1">
    <location>
        <begin position="4"/>
        <end position="127"/>
    </location>
</feature>
<name>A0ABS7FU79_9ACTN</name>
<evidence type="ECO:0000259" key="1">
    <source>
        <dbReference type="Pfam" id="PF11716"/>
    </source>
</evidence>
<dbReference type="RefSeq" id="WP_220167185.1">
    <property type="nucleotide sequence ID" value="NZ_JAIBOA010000009.1"/>
</dbReference>
<dbReference type="InterPro" id="IPR034660">
    <property type="entry name" value="DinB/YfiT-like"/>
</dbReference>
<dbReference type="Proteomes" id="UP000774570">
    <property type="component" value="Unassembled WGS sequence"/>
</dbReference>
<dbReference type="InterPro" id="IPR017517">
    <property type="entry name" value="Maleyloyr_isom"/>
</dbReference>
<evidence type="ECO:0000313" key="3">
    <source>
        <dbReference type="Proteomes" id="UP000774570"/>
    </source>
</evidence>
<organism evidence="2 3">
    <name type="scientific">Actinomadura parmotrematis</name>
    <dbReference type="NCBI Taxonomy" id="2864039"/>
    <lineage>
        <taxon>Bacteria</taxon>
        <taxon>Bacillati</taxon>
        <taxon>Actinomycetota</taxon>
        <taxon>Actinomycetes</taxon>
        <taxon>Streptosporangiales</taxon>
        <taxon>Thermomonosporaceae</taxon>
        <taxon>Actinomadura</taxon>
    </lineage>
</organism>
<protein>
    <submittedName>
        <fullName evidence="2">TIGR03086 family protein</fullName>
    </submittedName>
</protein>
<gene>
    <name evidence="2" type="ORF">K1Y72_16345</name>
</gene>
<comment type="caution">
    <text evidence="2">The sequence shown here is derived from an EMBL/GenBank/DDBJ whole genome shotgun (WGS) entry which is preliminary data.</text>
</comment>
<dbReference type="NCBIfam" id="TIGR03086">
    <property type="entry name" value="TIGR03086 family metal-binding protein"/>
    <property type="match status" value="1"/>
</dbReference>
<dbReference type="Pfam" id="PF11716">
    <property type="entry name" value="MDMPI_N"/>
    <property type="match status" value="1"/>
</dbReference>
<reference evidence="2 3" key="1">
    <citation type="submission" date="2021-07" db="EMBL/GenBank/DDBJ databases">
        <title>Actinomadura sp. PM05-2 isolated from lichen.</title>
        <authorList>
            <person name="Somphong A."/>
            <person name="Phongsopitanun W."/>
            <person name="Tanasupawat S."/>
            <person name="Peongsungnone V."/>
        </authorList>
    </citation>
    <scope>NUCLEOTIDE SEQUENCE [LARGE SCALE GENOMIC DNA]</scope>
    <source>
        <strain evidence="2 3">PM05-2</strain>
    </source>
</reference>
<dbReference type="NCBIfam" id="TIGR03083">
    <property type="entry name" value="maleylpyruvate isomerase family mycothiol-dependent enzyme"/>
    <property type="match status" value="1"/>
</dbReference>
<dbReference type="InterPro" id="IPR024344">
    <property type="entry name" value="MDMPI_metal-binding"/>
</dbReference>
<accession>A0ABS7FU79</accession>